<evidence type="ECO:0000256" key="5">
    <source>
        <dbReference type="ARBA" id="ARBA00022573"/>
    </source>
</evidence>
<keyword evidence="8 9" id="KW-0472">Membrane</keyword>
<dbReference type="RefSeq" id="WP_185381593.1">
    <property type="nucleotide sequence ID" value="NZ_JAASTW010000024.1"/>
</dbReference>
<gene>
    <name evidence="9" type="primary">cobD</name>
    <name evidence="10" type="ORF">HCJ38_13785</name>
</gene>
<dbReference type="InterPro" id="IPR004485">
    <property type="entry name" value="Cobalamin_biosynth_CobD/CbiB"/>
</dbReference>
<accession>A0A7X0X9G3</accession>
<proteinExistence type="inferred from homology"/>
<name>A0A7X0X9G3_9LIST</name>
<feature type="transmembrane region" description="Helical" evidence="9">
    <location>
        <begin position="204"/>
        <end position="224"/>
    </location>
</feature>
<feature type="transmembrane region" description="Helical" evidence="9">
    <location>
        <begin position="295"/>
        <end position="315"/>
    </location>
</feature>
<evidence type="ECO:0000313" key="10">
    <source>
        <dbReference type="EMBL" id="MBC1490059.1"/>
    </source>
</evidence>
<dbReference type="HAMAP" id="MF_00024">
    <property type="entry name" value="CobD_CbiB"/>
    <property type="match status" value="1"/>
</dbReference>
<dbReference type="PANTHER" id="PTHR34308:SF1">
    <property type="entry name" value="COBALAMIN BIOSYNTHESIS PROTEIN CBIB"/>
    <property type="match status" value="1"/>
</dbReference>
<comment type="function">
    <text evidence="9">Converts cobyric acid to cobinamide by the addition of aminopropanol on the F carboxylic group.</text>
</comment>
<feature type="transmembrane region" description="Helical" evidence="9">
    <location>
        <begin position="160"/>
        <end position="177"/>
    </location>
</feature>
<evidence type="ECO:0000256" key="2">
    <source>
        <dbReference type="ARBA" id="ARBA00004953"/>
    </source>
</evidence>
<dbReference type="GO" id="GO:0048472">
    <property type="term" value="F:threonine-phosphate decarboxylase activity"/>
    <property type="evidence" value="ECO:0007669"/>
    <property type="project" value="InterPro"/>
</dbReference>
<keyword evidence="6 9" id="KW-0812">Transmembrane</keyword>
<comment type="similarity">
    <text evidence="3 9">Belongs to the CobD/CbiB family.</text>
</comment>
<dbReference type="Proteomes" id="UP000561617">
    <property type="component" value="Unassembled WGS sequence"/>
</dbReference>
<protein>
    <recommendedName>
        <fullName evidence="9">Cobalamin biosynthesis protein CobD</fullName>
    </recommendedName>
</protein>
<evidence type="ECO:0000256" key="9">
    <source>
        <dbReference type="HAMAP-Rule" id="MF_00024"/>
    </source>
</evidence>
<dbReference type="Pfam" id="PF03186">
    <property type="entry name" value="CobD_Cbib"/>
    <property type="match status" value="1"/>
</dbReference>
<feature type="transmembrane region" description="Helical" evidence="9">
    <location>
        <begin position="79"/>
        <end position="102"/>
    </location>
</feature>
<dbReference type="NCBIfam" id="TIGR00380">
    <property type="entry name" value="cobal_cbiB"/>
    <property type="match status" value="1"/>
</dbReference>
<comment type="subcellular location">
    <subcellularLocation>
        <location evidence="1 9">Cell membrane</location>
        <topology evidence="1 9">Multi-pass membrane protein</topology>
    </subcellularLocation>
</comment>
<dbReference type="GO" id="GO:0009236">
    <property type="term" value="P:cobalamin biosynthetic process"/>
    <property type="evidence" value="ECO:0007669"/>
    <property type="project" value="UniProtKB-UniRule"/>
</dbReference>
<evidence type="ECO:0000256" key="7">
    <source>
        <dbReference type="ARBA" id="ARBA00022989"/>
    </source>
</evidence>
<feature type="transmembrane region" description="Helical" evidence="9">
    <location>
        <begin position="49"/>
        <end position="73"/>
    </location>
</feature>
<evidence type="ECO:0000256" key="4">
    <source>
        <dbReference type="ARBA" id="ARBA00022475"/>
    </source>
</evidence>
<comment type="pathway">
    <text evidence="2 9">Cofactor biosynthesis; adenosylcobalamin biosynthesis.</text>
</comment>
<dbReference type="EMBL" id="JAASTW010000024">
    <property type="protein sequence ID" value="MBC1490059.1"/>
    <property type="molecule type" value="Genomic_DNA"/>
</dbReference>
<keyword evidence="4 9" id="KW-1003">Cell membrane</keyword>
<evidence type="ECO:0000256" key="8">
    <source>
        <dbReference type="ARBA" id="ARBA00023136"/>
    </source>
</evidence>
<reference evidence="10 11" key="1">
    <citation type="submission" date="2020-03" db="EMBL/GenBank/DDBJ databases">
        <title>Soil Listeria distribution.</title>
        <authorList>
            <person name="Liao J."/>
            <person name="Wiedmann M."/>
        </authorList>
    </citation>
    <scope>NUCLEOTIDE SEQUENCE [LARGE SCALE GENOMIC DNA]</scope>
    <source>
        <strain evidence="10 11">FSL L7-1554</strain>
    </source>
</reference>
<comment type="caution">
    <text evidence="10">The sequence shown here is derived from an EMBL/GenBank/DDBJ whole genome shotgun (WGS) entry which is preliminary data.</text>
</comment>
<dbReference type="AlphaFoldDB" id="A0A7X0X9G3"/>
<dbReference type="PANTHER" id="PTHR34308">
    <property type="entry name" value="COBALAMIN BIOSYNTHESIS PROTEIN CBIB"/>
    <property type="match status" value="1"/>
</dbReference>
<organism evidence="10 11">
    <name type="scientific">Listeria immobilis</name>
    <dbReference type="NCBI Taxonomy" id="2713502"/>
    <lineage>
        <taxon>Bacteria</taxon>
        <taxon>Bacillati</taxon>
        <taxon>Bacillota</taxon>
        <taxon>Bacilli</taxon>
        <taxon>Bacillales</taxon>
        <taxon>Listeriaceae</taxon>
        <taxon>Listeria</taxon>
    </lineage>
</organism>
<evidence type="ECO:0000256" key="6">
    <source>
        <dbReference type="ARBA" id="ARBA00022692"/>
    </source>
</evidence>
<keyword evidence="5 9" id="KW-0169">Cobalamin biosynthesis</keyword>
<dbReference type="UniPathway" id="UPA00148"/>
<dbReference type="GO" id="GO:0005886">
    <property type="term" value="C:plasma membrane"/>
    <property type="evidence" value="ECO:0007669"/>
    <property type="project" value="UniProtKB-SubCell"/>
</dbReference>
<evidence type="ECO:0000256" key="1">
    <source>
        <dbReference type="ARBA" id="ARBA00004651"/>
    </source>
</evidence>
<evidence type="ECO:0000313" key="11">
    <source>
        <dbReference type="Proteomes" id="UP000561617"/>
    </source>
</evidence>
<evidence type="ECO:0000256" key="3">
    <source>
        <dbReference type="ARBA" id="ARBA00006263"/>
    </source>
</evidence>
<sequence length="316" mass="34923">MPVLFYTTSFILDLLLGDPYSWPHPIKAIGNFIQLLGTLLRKVGKSEKWLFVAGGILFVVTVGLTGVITWLLLLVSSKIAYWLYVVIFIYLGYSTLAMTCLAKEARKIQRTLAKDDLTAARIQVGMIVGRDTANLSREQISKATIETVAENTADGVIAPLFYLFLGGPVLALMYKAVNTLDSMVGYKNEKYRAIGFVSAKMDDVANFIPARLTWLFLVLASFLLKYDGRAAWKIGWRDREKHTSPNCAYPEGAVAGALDITLGGTHEYFGKEVVKPTIGDGLAPVTQKEISQTIYLLYTASICAFIIFASIHLLLF</sequence>
<keyword evidence="7 9" id="KW-1133">Transmembrane helix</keyword>
<dbReference type="GO" id="GO:0015420">
    <property type="term" value="F:ABC-type vitamin B12 transporter activity"/>
    <property type="evidence" value="ECO:0007669"/>
    <property type="project" value="UniProtKB-UniRule"/>
</dbReference>